<gene>
    <name evidence="2" type="ORF">J2Z70_000033</name>
</gene>
<protein>
    <recommendedName>
        <fullName evidence="1">Copper amine oxidase-like N-terminal domain-containing protein</fullName>
    </recommendedName>
</protein>
<sequence length="654" mass="70345">MIRRQSEEAAGTAGPGSRAGQLRRGVTVVVVLLLLLSLFPVGKVQAAEGAMLQLSLKAGSTSATVNGKPVTIPKPFAENGTLLVPLGIFKKAFGSTVSLQGDDVVKVMYGPHTGAMTIGSMTAWKDGVKIKLAAPPRMVSGVLMVPLRFVAGVLGARINPAEGGGVLVTLTPPVAAVGVEAQSGIDSDAGKTRIGNSYLEWSMNYPPGLVVGDSGGNESVATFTSAENGYYLEVHASPLAVPLDAEGLLENLVRSSEEGGEIVLDREAVSKAKVPYARTVSKDSSGALWEGRQYYAGGRLYEIYLTDDNAANYKDLGKYAALLNSFQPSFDASDRSIRDLSTIRNGLREGYNDDYGIALKVPADWSADDQQLYYAGKQGSYLRVKVSSAPADSTLASWNQEMQSQLRDTYVAEAYTLKDSVAGKVSGEPVLINEIGLNPGSGWSTEYQILLLKNGYRYYFEYVAASGPGQSGDQARFTEVLNSIDIDFAQTKSNFGRLASEDYTQLSQKSVTKISKTYGYKLDIPRLWSPVQDLFESQSVEYRFTGGRFQLYASPEVTPEYAVSQLQSYYQNTKQDPKGPQVKSVTETTFAGMPATILTVEQTKNSIPASTKIIVFSRNEVVYTLTVTLNAANATASQLAVLERVLGSFGWVGE</sequence>
<reference evidence="2 3" key="1">
    <citation type="submission" date="2021-03" db="EMBL/GenBank/DDBJ databases">
        <title>Genomic Encyclopedia of Type Strains, Phase IV (KMG-IV): sequencing the most valuable type-strain genomes for metagenomic binning, comparative biology and taxonomic classification.</title>
        <authorList>
            <person name="Goeker M."/>
        </authorList>
    </citation>
    <scope>NUCLEOTIDE SEQUENCE [LARGE SCALE GENOMIC DNA]</scope>
    <source>
        <strain evidence="2 3">DSM 101953</strain>
    </source>
</reference>
<evidence type="ECO:0000259" key="1">
    <source>
        <dbReference type="Pfam" id="PF07833"/>
    </source>
</evidence>
<dbReference type="InterPro" id="IPR036582">
    <property type="entry name" value="Mao_N_sf"/>
</dbReference>
<feature type="domain" description="Copper amine oxidase-like N-terminal" evidence="1">
    <location>
        <begin position="64"/>
        <end position="163"/>
    </location>
</feature>
<proteinExistence type="predicted"/>
<dbReference type="Proteomes" id="UP000773462">
    <property type="component" value="Unassembled WGS sequence"/>
</dbReference>
<accession>A0ABS4NIN2</accession>
<dbReference type="Gene3D" id="3.30.457.10">
    <property type="entry name" value="Copper amine oxidase-like, N-terminal domain"/>
    <property type="match status" value="2"/>
</dbReference>
<dbReference type="InterPro" id="IPR012854">
    <property type="entry name" value="Cu_amine_oxidase-like_N"/>
</dbReference>
<organism evidence="2 3">
    <name type="scientific">Paenibacillus silagei</name>
    <dbReference type="NCBI Taxonomy" id="1670801"/>
    <lineage>
        <taxon>Bacteria</taxon>
        <taxon>Bacillati</taxon>
        <taxon>Bacillota</taxon>
        <taxon>Bacilli</taxon>
        <taxon>Bacillales</taxon>
        <taxon>Paenibacillaceae</taxon>
        <taxon>Paenibacillus</taxon>
    </lineage>
</organism>
<dbReference type="SUPFAM" id="SSF55383">
    <property type="entry name" value="Copper amine oxidase, domain N"/>
    <property type="match status" value="1"/>
</dbReference>
<comment type="caution">
    <text evidence="2">The sequence shown here is derived from an EMBL/GenBank/DDBJ whole genome shotgun (WGS) entry which is preliminary data.</text>
</comment>
<dbReference type="RefSeq" id="WP_209868324.1">
    <property type="nucleotide sequence ID" value="NZ_JAGGLV010000001.1"/>
</dbReference>
<evidence type="ECO:0000313" key="3">
    <source>
        <dbReference type="Proteomes" id="UP000773462"/>
    </source>
</evidence>
<name>A0ABS4NIN2_9BACL</name>
<evidence type="ECO:0000313" key="2">
    <source>
        <dbReference type="EMBL" id="MBP2109894.1"/>
    </source>
</evidence>
<dbReference type="EMBL" id="JAGGLV010000001">
    <property type="protein sequence ID" value="MBP2109894.1"/>
    <property type="molecule type" value="Genomic_DNA"/>
</dbReference>
<dbReference type="Pfam" id="PF07833">
    <property type="entry name" value="Cu_amine_oxidN1"/>
    <property type="match status" value="1"/>
</dbReference>
<keyword evidence="3" id="KW-1185">Reference proteome</keyword>